<feature type="signal peptide" evidence="1">
    <location>
        <begin position="1"/>
        <end position="26"/>
    </location>
</feature>
<name>A0ABW5KVL3_9FLAO</name>
<keyword evidence="3" id="KW-1185">Reference proteome</keyword>
<sequence length="133" mass="15091">MKKAKLYKFLSATMALLVLFSTVSFTVEKHFCGDVLIDAAVFHEPEKCQSDSYLAKAAMDCCTDTVDVVQGQDELSFKSDQDVVFESLVFLATLSNLYVTQVDSTFTQKFSHQQYQSPSLYRNLLVQYQVFLI</sequence>
<dbReference type="Pfam" id="PF26622">
    <property type="entry name" value="DUF8199"/>
    <property type="match status" value="1"/>
</dbReference>
<reference evidence="3" key="1">
    <citation type="journal article" date="2019" name="Int. J. Syst. Evol. Microbiol.">
        <title>The Global Catalogue of Microorganisms (GCM) 10K type strain sequencing project: providing services to taxonomists for standard genome sequencing and annotation.</title>
        <authorList>
            <consortium name="The Broad Institute Genomics Platform"/>
            <consortium name="The Broad Institute Genome Sequencing Center for Infectious Disease"/>
            <person name="Wu L."/>
            <person name="Ma J."/>
        </authorList>
    </citation>
    <scope>NUCLEOTIDE SEQUENCE [LARGE SCALE GENOMIC DNA]</scope>
    <source>
        <strain evidence="3">KCTC 42587</strain>
    </source>
</reference>
<dbReference type="InterPro" id="IPR058512">
    <property type="entry name" value="DUF8199"/>
</dbReference>
<dbReference type="RefSeq" id="WP_376894422.1">
    <property type="nucleotide sequence ID" value="NZ_JBHULS010000005.1"/>
</dbReference>
<dbReference type="Proteomes" id="UP001597472">
    <property type="component" value="Unassembled WGS sequence"/>
</dbReference>
<dbReference type="InterPro" id="IPR058060">
    <property type="entry name" value="HYC_CC_PP"/>
</dbReference>
<dbReference type="EMBL" id="JBHULS010000005">
    <property type="protein sequence ID" value="MFD2552363.1"/>
    <property type="molecule type" value="Genomic_DNA"/>
</dbReference>
<keyword evidence="1" id="KW-0732">Signal</keyword>
<comment type="caution">
    <text evidence="2">The sequence shown here is derived from an EMBL/GenBank/DDBJ whole genome shotgun (WGS) entry which is preliminary data.</text>
</comment>
<gene>
    <name evidence="2" type="ORF">ACFSQP_11090</name>
</gene>
<feature type="chain" id="PRO_5046676455" description="Secreted protein" evidence="1">
    <location>
        <begin position="27"/>
        <end position="133"/>
    </location>
</feature>
<evidence type="ECO:0000313" key="2">
    <source>
        <dbReference type="EMBL" id="MFD2552363.1"/>
    </source>
</evidence>
<evidence type="ECO:0000256" key="1">
    <source>
        <dbReference type="SAM" id="SignalP"/>
    </source>
</evidence>
<protein>
    <recommendedName>
        <fullName evidence="4">Secreted protein</fullName>
    </recommendedName>
</protein>
<dbReference type="NCBIfam" id="NF047658">
    <property type="entry name" value="HYC_CC_PP"/>
    <property type="match status" value="1"/>
</dbReference>
<accession>A0ABW5KVL3</accession>
<evidence type="ECO:0008006" key="4">
    <source>
        <dbReference type="Google" id="ProtNLM"/>
    </source>
</evidence>
<evidence type="ECO:0000313" key="3">
    <source>
        <dbReference type="Proteomes" id="UP001597472"/>
    </source>
</evidence>
<proteinExistence type="predicted"/>
<organism evidence="2 3">
    <name type="scientific">Bizionia sediminis</name>
    <dbReference type="NCBI Taxonomy" id="1737064"/>
    <lineage>
        <taxon>Bacteria</taxon>
        <taxon>Pseudomonadati</taxon>
        <taxon>Bacteroidota</taxon>
        <taxon>Flavobacteriia</taxon>
        <taxon>Flavobacteriales</taxon>
        <taxon>Flavobacteriaceae</taxon>
        <taxon>Bizionia</taxon>
    </lineage>
</organism>